<reference evidence="3 4" key="1">
    <citation type="submission" date="2019-11" db="EMBL/GenBank/DDBJ databases">
        <authorList>
            <person name="Zhang J."/>
            <person name="Sun C."/>
        </authorList>
    </citation>
    <scope>NUCLEOTIDE SEQUENCE [LARGE SCALE GENOMIC DNA]</scope>
    <source>
        <strain evidence="4">sp2</strain>
    </source>
</reference>
<dbReference type="PROSITE" id="PS50990">
    <property type="entry name" value="PEPTIDASE_C39"/>
    <property type="match status" value="1"/>
</dbReference>
<gene>
    <name evidence="3" type="ORF">GM160_05930</name>
</gene>
<dbReference type="Gene3D" id="3.90.70.10">
    <property type="entry name" value="Cysteine proteinases"/>
    <property type="match status" value="1"/>
</dbReference>
<feature type="domain" description="Peptidase C39" evidence="2">
    <location>
        <begin position="82"/>
        <end position="212"/>
    </location>
</feature>
<dbReference type="AlphaFoldDB" id="A0A6I6D2T1"/>
<name>A0A6I6D2T1_9GAMM</name>
<dbReference type="KEGG" id="ghl:GM160_05930"/>
<evidence type="ECO:0000259" key="2">
    <source>
        <dbReference type="PROSITE" id="PS50990"/>
    </source>
</evidence>
<sequence>MATPPRDITVQAPSLRHSSVIFARALCAAGWALLVSGCLAAIAALPASAADVRFAGVLPHGQMVEKPVESLLERRYRNVVRQQFDFSCGAAALATLLKHAYGLNLDEATVLAGMWGVSDPEQVRTRGFSLLEMKHYLERLGYRGRGYEIDLSRLGRINVPTIVLMDVNGYQHFVVLKTAGDGYVHVADPALGNKRYTTEAFIEAWPSRTVFAVIGPGFDRQTVLLERTDIPSSGDLHRRSGQVPTADLLDFGFQHADLF</sequence>
<evidence type="ECO:0000313" key="4">
    <source>
        <dbReference type="Proteomes" id="UP000427716"/>
    </source>
</evidence>
<keyword evidence="1" id="KW-0472">Membrane</keyword>
<dbReference type="GO" id="GO:0016020">
    <property type="term" value="C:membrane"/>
    <property type="evidence" value="ECO:0007669"/>
    <property type="project" value="InterPro"/>
</dbReference>
<dbReference type="InterPro" id="IPR005074">
    <property type="entry name" value="Peptidase_C39"/>
</dbReference>
<dbReference type="Pfam" id="PF03412">
    <property type="entry name" value="Peptidase_C39"/>
    <property type="match status" value="1"/>
</dbReference>
<dbReference type="CDD" id="cd02423">
    <property type="entry name" value="Peptidase_C39G"/>
    <property type="match status" value="1"/>
</dbReference>
<proteinExistence type="predicted"/>
<dbReference type="GO" id="GO:0006508">
    <property type="term" value="P:proteolysis"/>
    <property type="evidence" value="ECO:0007669"/>
    <property type="project" value="InterPro"/>
</dbReference>
<accession>A0A6I6D2T1</accession>
<keyword evidence="1" id="KW-0812">Transmembrane</keyword>
<keyword evidence="1" id="KW-1133">Transmembrane helix</keyword>
<dbReference type="Proteomes" id="UP000427716">
    <property type="component" value="Chromosome"/>
</dbReference>
<feature type="transmembrane region" description="Helical" evidence="1">
    <location>
        <begin position="21"/>
        <end position="45"/>
    </location>
</feature>
<dbReference type="GO" id="GO:0005524">
    <property type="term" value="F:ATP binding"/>
    <property type="evidence" value="ECO:0007669"/>
    <property type="project" value="InterPro"/>
</dbReference>
<evidence type="ECO:0000256" key="1">
    <source>
        <dbReference type="SAM" id="Phobius"/>
    </source>
</evidence>
<dbReference type="EMBL" id="CP046415">
    <property type="protein sequence ID" value="QGT78477.1"/>
    <property type="molecule type" value="Genomic_DNA"/>
</dbReference>
<organism evidence="3 4">
    <name type="scientific">Guyparkeria halophila</name>
    <dbReference type="NCBI Taxonomy" id="47960"/>
    <lineage>
        <taxon>Bacteria</taxon>
        <taxon>Pseudomonadati</taxon>
        <taxon>Pseudomonadota</taxon>
        <taxon>Gammaproteobacteria</taxon>
        <taxon>Chromatiales</taxon>
        <taxon>Thioalkalibacteraceae</taxon>
        <taxon>Guyparkeria</taxon>
    </lineage>
</organism>
<evidence type="ECO:0000313" key="3">
    <source>
        <dbReference type="EMBL" id="QGT78477.1"/>
    </source>
</evidence>
<dbReference type="GO" id="GO:0008233">
    <property type="term" value="F:peptidase activity"/>
    <property type="evidence" value="ECO:0007669"/>
    <property type="project" value="InterPro"/>
</dbReference>
<keyword evidence="4" id="KW-1185">Reference proteome</keyword>
<protein>
    <submittedName>
        <fullName evidence="3">Peptidase</fullName>
    </submittedName>
</protein>